<keyword evidence="2 5" id="KW-0645">Protease</keyword>
<dbReference type="SUPFAM" id="SSF52743">
    <property type="entry name" value="Subtilisin-like"/>
    <property type="match status" value="1"/>
</dbReference>
<dbReference type="EMBL" id="QUMU01000006">
    <property type="protein sequence ID" value="REG30965.1"/>
    <property type="molecule type" value="Genomic_DNA"/>
</dbReference>
<evidence type="ECO:0000256" key="6">
    <source>
        <dbReference type="RuleBase" id="RU003355"/>
    </source>
</evidence>
<dbReference type="InterPro" id="IPR015500">
    <property type="entry name" value="Peptidase_S8_subtilisin-rel"/>
</dbReference>
<dbReference type="CDD" id="cd04077">
    <property type="entry name" value="Peptidases_S8_PCSK9_ProteinaseK_like"/>
    <property type="match status" value="1"/>
</dbReference>
<dbReference type="PROSITE" id="PS00138">
    <property type="entry name" value="SUBTILASE_SER"/>
    <property type="match status" value="1"/>
</dbReference>
<evidence type="ECO:0000313" key="13">
    <source>
        <dbReference type="Proteomes" id="UP000035579"/>
    </source>
</evidence>
<dbReference type="Proteomes" id="UP000256345">
    <property type="component" value="Unassembled WGS sequence"/>
</dbReference>
<keyword evidence="14" id="KW-1185">Reference proteome</keyword>
<dbReference type="InterPro" id="IPR050131">
    <property type="entry name" value="Peptidase_S8_subtilisin-like"/>
</dbReference>
<dbReference type="PANTHER" id="PTHR43806">
    <property type="entry name" value="PEPTIDASE S8"/>
    <property type="match status" value="1"/>
</dbReference>
<feature type="active site" description="Charge relay system" evidence="5">
    <location>
        <position position="165"/>
    </location>
</feature>
<dbReference type="InterPro" id="IPR023828">
    <property type="entry name" value="Peptidase_S8_Ser-AS"/>
</dbReference>
<dbReference type="InterPro" id="IPR007280">
    <property type="entry name" value="Peptidase_C_arc/bac"/>
</dbReference>
<reference evidence="11 13" key="1">
    <citation type="submission" date="2015-05" db="EMBL/GenBank/DDBJ databases">
        <title>Genome assembly of Archangium gephyra DSM 2261.</title>
        <authorList>
            <person name="Sharma G."/>
            <person name="Subramanian S."/>
        </authorList>
    </citation>
    <scope>NUCLEOTIDE SEQUENCE [LARGE SCALE GENOMIC DNA]</scope>
    <source>
        <strain evidence="11 13">DSM 2261</strain>
    </source>
</reference>
<feature type="domain" description="Peptidase C-terminal archaeal/bacterial" evidence="9">
    <location>
        <begin position="424"/>
        <end position="494"/>
    </location>
</feature>
<name>A0AAC8Q185_9BACT</name>
<dbReference type="Pfam" id="PF00082">
    <property type="entry name" value="Peptidase_S8"/>
    <property type="match status" value="1"/>
</dbReference>
<evidence type="ECO:0000313" key="11">
    <source>
        <dbReference type="EMBL" id="AKI99058.1"/>
    </source>
</evidence>
<dbReference type="PRINTS" id="PR00723">
    <property type="entry name" value="SUBTILISIN"/>
</dbReference>
<dbReference type="PROSITE" id="PS00136">
    <property type="entry name" value="SUBTILASE_ASP"/>
    <property type="match status" value="1"/>
</dbReference>
<evidence type="ECO:0000256" key="5">
    <source>
        <dbReference type="PROSITE-ProRule" id="PRU01240"/>
    </source>
</evidence>
<gene>
    <name evidence="11" type="ORF">AA314_00685</name>
    <name evidence="12" type="ORF">ATI61_106435</name>
</gene>
<evidence type="ECO:0000256" key="1">
    <source>
        <dbReference type="ARBA" id="ARBA00011073"/>
    </source>
</evidence>
<protein>
    <submittedName>
        <fullName evidence="11">Alkaline serine exoprotease A</fullName>
    </submittedName>
    <submittedName>
        <fullName evidence="12">Serine protease</fullName>
    </submittedName>
</protein>
<dbReference type="PROSITE" id="PS51257">
    <property type="entry name" value="PROKAR_LIPOPROTEIN"/>
    <property type="match status" value="1"/>
</dbReference>
<evidence type="ECO:0000259" key="8">
    <source>
        <dbReference type="Pfam" id="PF00082"/>
    </source>
</evidence>
<dbReference type="KEGG" id="age:AA314_00685"/>
<evidence type="ECO:0000256" key="2">
    <source>
        <dbReference type="ARBA" id="ARBA00022670"/>
    </source>
</evidence>
<dbReference type="InterPro" id="IPR037045">
    <property type="entry name" value="S8pro/Inhibitor_I9_sf"/>
</dbReference>
<evidence type="ECO:0000256" key="3">
    <source>
        <dbReference type="ARBA" id="ARBA00022801"/>
    </source>
</evidence>
<dbReference type="InterPro" id="IPR000209">
    <property type="entry name" value="Peptidase_S8/S53_dom"/>
</dbReference>
<dbReference type="SUPFAM" id="SSF54897">
    <property type="entry name" value="Protease propeptides/inhibitors"/>
    <property type="match status" value="1"/>
</dbReference>
<dbReference type="InterPro" id="IPR036852">
    <property type="entry name" value="Peptidase_S8/S53_dom_sf"/>
</dbReference>
<dbReference type="Pfam" id="PF05922">
    <property type="entry name" value="Inhibitor_I9"/>
    <property type="match status" value="1"/>
</dbReference>
<feature type="domain" description="Peptidase S8/S53" evidence="8">
    <location>
        <begin position="163"/>
        <end position="386"/>
    </location>
</feature>
<proteinExistence type="inferred from homology"/>
<feature type="signal peptide" evidence="7">
    <location>
        <begin position="1"/>
        <end position="23"/>
    </location>
</feature>
<dbReference type="PROSITE" id="PS51892">
    <property type="entry name" value="SUBTILASE"/>
    <property type="match status" value="1"/>
</dbReference>
<dbReference type="InterPro" id="IPR023827">
    <property type="entry name" value="Peptidase_S8_Asp-AS"/>
</dbReference>
<dbReference type="Pfam" id="PF04151">
    <property type="entry name" value="PPC"/>
    <property type="match status" value="1"/>
</dbReference>
<keyword evidence="7" id="KW-0732">Signal</keyword>
<comment type="similarity">
    <text evidence="1 5 6">Belongs to the peptidase S8 family.</text>
</comment>
<feature type="active site" description="Charge relay system" evidence="5">
    <location>
        <position position="198"/>
    </location>
</feature>
<dbReference type="AlphaFoldDB" id="A0AAC8Q185"/>
<dbReference type="Gene3D" id="3.40.50.200">
    <property type="entry name" value="Peptidase S8/S53 domain"/>
    <property type="match status" value="1"/>
</dbReference>
<dbReference type="InterPro" id="IPR034193">
    <property type="entry name" value="PCSK9_ProteinaseK-like"/>
</dbReference>
<sequence length="618" mass="64934">MRPMKAVVSAALLTLSACGAEQAGQVEQQGAETLGTTSNFLKAAENAIPGQYIVVLKDTAPGLVPEKVPAVAQGLASRYAGSVGRTFEHALRGFTVNMSEAQARALSRDPAVKYVEEDALTHAIGASTQTSPPWGLDRVDQRNLPLNGAYTYTSSGSTVHAYILDTGIRTTHTEFSGNATADFTSINDGNGANDCHGHGTHVAATVGGNTYGVAKSISLHGVRVINCSGNGTTSEAIAGVDWVTANHIKPAVANMSLQYPATQALDDSIRNSINAGVTYVVAANNFNQDACLRSPSRVAEAITVGATDSNDQRASFSSWGTCVDLFAPGVDVLSAYYTADDATTYMSGTSMATPHVVGAVARYLRVVPGATPAQVADMINTNATLNKVGNPGAGSPNRLLNTGFIGEALYNGSVYAGLGQDYGDVQYQSFNVPAGQARLDFFMTGGAGDADMYVQFGSVPTLSTWSCRPYVGGNQETCTFFNPPAGTWYVMVRAYSGYSGVSLAGVWSNPLQNGVAVHGISTGYFEPRYYTLDMPAGYTNVRFDTWNGTGDVDVRGRSGSVPGFGAECASTATGNTESCFKGGATPGTWFVELRPKFAGIFNPSSWKFSNVSLIGWYY</sequence>
<dbReference type="GO" id="GO:0005615">
    <property type="term" value="C:extracellular space"/>
    <property type="evidence" value="ECO:0007669"/>
    <property type="project" value="TreeGrafter"/>
</dbReference>
<dbReference type="Proteomes" id="UP000035579">
    <property type="component" value="Chromosome"/>
</dbReference>
<evidence type="ECO:0000256" key="4">
    <source>
        <dbReference type="ARBA" id="ARBA00022825"/>
    </source>
</evidence>
<evidence type="ECO:0000313" key="14">
    <source>
        <dbReference type="Proteomes" id="UP000256345"/>
    </source>
</evidence>
<feature type="domain" description="Inhibitor I9" evidence="10">
    <location>
        <begin position="51"/>
        <end position="119"/>
    </location>
</feature>
<keyword evidence="3 5" id="KW-0378">Hydrolase</keyword>
<dbReference type="PANTHER" id="PTHR43806:SF11">
    <property type="entry name" value="CEREVISIN-RELATED"/>
    <property type="match status" value="1"/>
</dbReference>
<evidence type="ECO:0000313" key="12">
    <source>
        <dbReference type="EMBL" id="REG30965.1"/>
    </source>
</evidence>
<feature type="chain" id="PRO_5042143454" evidence="7">
    <location>
        <begin position="24"/>
        <end position="618"/>
    </location>
</feature>
<dbReference type="SUPFAM" id="SSF89260">
    <property type="entry name" value="Collagen-binding domain"/>
    <property type="match status" value="1"/>
</dbReference>
<keyword evidence="4 5" id="KW-0720">Serine protease</keyword>
<accession>A0AAC8Q185</accession>
<evidence type="ECO:0000259" key="10">
    <source>
        <dbReference type="Pfam" id="PF05922"/>
    </source>
</evidence>
<dbReference type="GO" id="GO:0004252">
    <property type="term" value="F:serine-type endopeptidase activity"/>
    <property type="evidence" value="ECO:0007669"/>
    <property type="project" value="UniProtKB-UniRule"/>
</dbReference>
<evidence type="ECO:0000256" key="7">
    <source>
        <dbReference type="SAM" id="SignalP"/>
    </source>
</evidence>
<dbReference type="InterPro" id="IPR010259">
    <property type="entry name" value="S8pro/Inhibitor_I9"/>
</dbReference>
<dbReference type="EMBL" id="CP011509">
    <property type="protein sequence ID" value="AKI99058.1"/>
    <property type="molecule type" value="Genomic_DNA"/>
</dbReference>
<reference evidence="12 14" key="2">
    <citation type="submission" date="2018-08" db="EMBL/GenBank/DDBJ databases">
        <title>Genomic Encyclopedia of Archaeal and Bacterial Type Strains, Phase II (KMG-II): from individual species to whole genera.</title>
        <authorList>
            <person name="Goeker M."/>
        </authorList>
    </citation>
    <scope>NUCLEOTIDE SEQUENCE [LARGE SCALE GENOMIC DNA]</scope>
    <source>
        <strain evidence="12 14">DSM 2261</strain>
    </source>
</reference>
<organism evidence="11 13">
    <name type="scientific">Archangium gephyra</name>
    <dbReference type="NCBI Taxonomy" id="48"/>
    <lineage>
        <taxon>Bacteria</taxon>
        <taxon>Pseudomonadati</taxon>
        <taxon>Myxococcota</taxon>
        <taxon>Myxococcia</taxon>
        <taxon>Myxococcales</taxon>
        <taxon>Cystobacterineae</taxon>
        <taxon>Archangiaceae</taxon>
        <taxon>Archangium</taxon>
    </lineage>
</organism>
<dbReference type="Gene3D" id="3.30.70.80">
    <property type="entry name" value="Peptidase S8 propeptide/proteinase inhibitor I9"/>
    <property type="match status" value="1"/>
</dbReference>
<evidence type="ECO:0000259" key="9">
    <source>
        <dbReference type="Pfam" id="PF04151"/>
    </source>
</evidence>
<dbReference type="Gene3D" id="2.60.120.380">
    <property type="match status" value="2"/>
</dbReference>
<dbReference type="FunFam" id="3.40.50.200:FF:000014">
    <property type="entry name" value="Proteinase K"/>
    <property type="match status" value="1"/>
</dbReference>
<dbReference type="GO" id="GO:0006508">
    <property type="term" value="P:proteolysis"/>
    <property type="evidence" value="ECO:0007669"/>
    <property type="project" value="UniProtKB-KW"/>
</dbReference>
<feature type="active site" description="Charge relay system" evidence="5">
    <location>
        <position position="350"/>
    </location>
</feature>